<dbReference type="CDD" id="cd14752">
    <property type="entry name" value="GH31_N"/>
    <property type="match status" value="2"/>
</dbReference>
<comment type="catalytic activity">
    <reaction evidence="1">
        <text>Hydrolysis of terminal, non-reducing (1-&gt;4)-linked alpha-D-glucose residues with release of alpha-D-glucose.</text>
        <dbReference type="EC" id="3.2.1.20"/>
    </reaction>
</comment>
<dbReference type="Proteomes" id="UP001314170">
    <property type="component" value="Unassembled WGS sequence"/>
</dbReference>
<feature type="signal peptide" evidence="9">
    <location>
        <begin position="1"/>
        <end position="26"/>
    </location>
</feature>
<dbReference type="PANTHER" id="PTHR22762">
    <property type="entry name" value="ALPHA-GLUCOSIDASE"/>
    <property type="match status" value="1"/>
</dbReference>
<gene>
    <name evidence="11" type="ORF">DCAF_LOCUS27713</name>
</gene>
<dbReference type="PROSITE" id="PS51257">
    <property type="entry name" value="PROKAR_LIPOPROTEIN"/>
    <property type="match status" value="1"/>
</dbReference>
<keyword evidence="7" id="KW-0326">Glycosidase</keyword>
<keyword evidence="12" id="KW-1185">Reference proteome</keyword>
<keyword evidence="6" id="KW-0325">Glycoprotein</keyword>
<dbReference type="InterPro" id="IPR011013">
    <property type="entry name" value="Gal_mutarotase_sf_dom"/>
</dbReference>
<dbReference type="Gene3D" id="2.60.40.1760">
    <property type="entry name" value="glycosyl hydrolase (family 31)"/>
    <property type="match status" value="2"/>
</dbReference>
<proteinExistence type="inferred from homology"/>
<dbReference type="FunFam" id="2.60.40.1180:FF:000044">
    <property type="entry name" value="Alpha-glucosidase 1"/>
    <property type="match status" value="2"/>
</dbReference>
<dbReference type="GO" id="GO:0005975">
    <property type="term" value="P:carbohydrate metabolic process"/>
    <property type="evidence" value="ECO:0007669"/>
    <property type="project" value="InterPro"/>
</dbReference>
<dbReference type="Gene3D" id="2.60.40.1180">
    <property type="entry name" value="Golgi alpha-mannosidase II"/>
    <property type="match status" value="4"/>
</dbReference>
<evidence type="ECO:0000256" key="9">
    <source>
        <dbReference type="SAM" id="SignalP"/>
    </source>
</evidence>
<comment type="similarity">
    <text evidence="2">Belongs to the glycosyl hydrolase 31 family.</text>
</comment>
<dbReference type="InterPro" id="IPR000322">
    <property type="entry name" value="Glyco_hydro_31_TIM"/>
</dbReference>
<feature type="domain" description="Rhodanese" evidence="10">
    <location>
        <begin position="325"/>
        <end position="348"/>
    </location>
</feature>
<dbReference type="EMBL" id="CAWUPB010001199">
    <property type="protein sequence ID" value="CAK7357424.1"/>
    <property type="molecule type" value="Genomic_DNA"/>
</dbReference>
<dbReference type="InterPro" id="IPR001763">
    <property type="entry name" value="Rhodanese-like_dom"/>
</dbReference>
<dbReference type="Pfam" id="PF21365">
    <property type="entry name" value="Glyco_hydro_31_3rd"/>
    <property type="match status" value="2"/>
</dbReference>
<dbReference type="CDD" id="cd06602">
    <property type="entry name" value="GH31_MGAM_SI_GAA"/>
    <property type="match status" value="2"/>
</dbReference>
<sequence length="1731" mass="192614">MTPPISRDRAKLSHFLLCFFFVSCLASIFISNGEVELEPVGYGYKVVSARVDPSGSFLTADLQLIKNSSTFGPDIQNLNFLASFDTKDRLRIRITDANHQRWEIPGDIIPRPKHNLSFGQNNAKSSLANQILSDPNSDLIFTLQNTTPFGFSVSRHSSGDVLFDASPDISDSETFLVFKDQYIQLSFSLPKDRSSLYGLGEHTKKSFKLEPDKTPLTLWNADILSAIPDVNLYGSHPFYIDVRSPSPDGKVIAGTTHGVLLLNSNGMDIIYEGDRITYKVIGGVIDVYIFAGPLPELVVQQYTELIGRPAPMPYWSFGCHQCRWGYKNVSDVEGVVAGYAKAGIPLEVMWTDIDYMDGFKDFTLDPVNFPLEKMKKFVGTLHQNGQKYVLILDPGISVNATYATYIRGMKADVFIKHDGVPYMGEVWPGSVYFPDFLKEINNAAVLRPINNRTIPATSLHNGGIVEYNAHNLYGLSESRATNAALINATGKRPFLLSRSTFVGSGKYTAHWTGDNAATWEDLAYTIPSILNFGLFGIPMVGADICGFSRNTTEELCRRWIQLGAFYPFARDHSAIDSTRQELYLWDSVAAAAKKVLGLRYQLLPYFYTLMYEAHTKGTPIARPLFFSFPQDIKTYEINSQFLVGKGVMVSPVLNSGAVSVDAYFPEGKWFDLFNHSNSVSSDSGQYIKLDAPADHINVHIREGNILALQGEAMTTKEARKTAFHLLVVLSSKGNSTGEIFLDDGESVEMGGEGKNWSLVKFYGGIVGNTARVRSIIINGEYALSQKWIVSKVTFVGLEKTKGFKWYELQTSKETKSGNSGITASFNSNGQSDMLEMSGFALSLGEEFKLEVKLSIGKEGKEKVVGYGYKVGSVNSGSRAKSLTADLSLIKKSSVYGNDIQHLNLFASFETKNVLRIKITDSRNQRWEIPEDILPRQNYSPENFRHYSPLTHRVLLENNLLSDPNSDLLFTLYNTTPFGFSITRKSSGDVLFDTSPDMSNPGTFLVFKDQYIQLSSKLPIKRSSLYGLGEHTKSTFKLKPKDTFTLWNADLASANLDVNLYGSHPFYIDVRSPSDDGKESAGTTHGVLLLNSNGMDIVYGGDRITYNVIGGIIDLYIFAGPSPDMVIEQYTELIGRPAPMPYWSFGFHQCRYGYKNISDVEGVVAGYAKAGIPLEVMWTDIDYMDAYKDFTFHPVNFPLEKMKKFVNNLHQNGQKYVLILDPGISVNSTYETYIRGMQADIFIKRNGIPYLGEVWPGKVYFPDFLNPAGREFWGNEIKMFRELLPVDGLWIDMNEISNFIDPTPNPSSTLDDPPYRINNAGIRRPINNKTIPATSLHFDTMEEYNVHNLYGLLESKATNVGLINSTGKRPFVLSRSTFVGSGRCTAHWTGDNAATWDDLAYTIPSILNTGLFGIPMVGADICGFGGDTTEELCRRWIQLGAFYPFARDHSSLGTARQELYLWDSVAATARKVLGLRYQLLPYFYTLMYEAHTKGTPIARPLFFSFPQDIKTYEINSQFLIGKGVMVSPALKPGATSVDAYLPAGNWFDLFNYSNSVSASSGKYIKLAAPADHINVHVHEGNILALQGEAMTTKEARKTAFHLLVVLSSSGNSTGELFLDDGESVEMGGDGKNWSLVKFYSEVVGDGAMVRSNIINGEFAFRQKWMVSKVTFIGLKRTKGINWYELQTPKETKSGSRGIRASLNNNGDFDVLEMPGLSLLLGEEFKLSVKFSL</sequence>
<dbReference type="InterPro" id="IPR017853">
    <property type="entry name" value="GH"/>
</dbReference>
<organism evidence="11 12">
    <name type="scientific">Dovyalis caffra</name>
    <dbReference type="NCBI Taxonomy" id="77055"/>
    <lineage>
        <taxon>Eukaryota</taxon>
        <taxon>Viridiplantae</taxon>
        <taxon>Streptophyta</taxon>
        <taxon>Embryophyta</taxon>
        <taxon>Tracheophyta</taxon>
        <taxon>Spermatophyta</taxon>
        <taxon>Magnoliopsida</taxon>
        <taxon>eudicotyledons</taxon>
        <taxon>Gunneridae</taxon>
        <taxon>Pentapetalae</taxon>
        <taxon>rosids</taxon>
        <taxon>fabids</taxon>
        <taxon>Malpighiales</taxon>
        <taxon>Salicaceae</taxon>
        <taxon>Flacourtieae</taxon>
        <taxon>Dovyalis</taxon>
    </lineage>
</organism>
<dbReference type="GO" id="GO:0090599">
    <property type="term" value="F:alpha-glucosidase activity"/>
    <property type="evidence" value="ECO:0007669"/>
    <property type="project" value="UniProtKB-ARBA"/>
</dbReference>
<dbReference type="GO" id="GO:0030246">
    <property type="term" value="F:carbohydrate binding"/>
    <property type="evidence" value="ECO:0007669"/>
    <property type="project" value="InterPro"/>
</dbReference>
<dbReference type="PANTHER" id="PTHR22762:SF133">
    <property type="entry name" value="P-TYPE DOMAIN-CONTAINING PROTEIN"/>
    <property type="match status" value="1"/>
</dbReference>
<dbReference type="SUPFAM" id="SSF74650">
    <property type="entry name" value="Galactose mutarotase-like"/>
    <property type="match status" value="2"/>
</dbReference>
<dbReference type="SUPFAM" id="SSF51445">
    <property type="entry name" value="(Trans)glycosidases"/>
    <property type="match status" value="2"/>
</dbReference>
<evidence type="ECO:0000256" key="8">
    <source>
        <dbReference type="ARBA" id="ARBA00041343"/>
    </source>
</evidence>
<dbReference type="InterPro" id="IPR048395">
    <property type="entry name" value="Glyco_hydro_31_C"/>
</dbReference>
<evidence type="ECO:0000256" key="4">
    <source>
        <dbReference type="ARBA" id="ARBA00022729"/>
    </source>
</evidence>
<evidence type="ECO:0000313" key="12">
    <source>
        <dbReference type="Proteomes" id="UP001314170"/>
    </source>
</evidence>
<name>A0AAV1SXQ0_9ROSI</name>
<evidence type="ECO:0000259" key="10">
    <source>
        <dbReference type="PROSITE" id="PS50206"/>
    </source>
</evidence>
<dbReference type="Gene3D" id="3.20.20.80">
    <property type="entry name" value="Glycosidases"/>
    <property type="match status" value="3"/>
</dbReference>
<dbReference type="PROSITE" id="PS00707">
    <property type="entry name" value="GLYCOSYL_HYDROL_F31_2"/>
    <property type="match status" value="2"/>
</dbReference>
<evidence type="ECO:0000256" key="6">
    <source>
        <dbReference type="ARBA" id="ARBA00023180"/>
    </source>
</evidence>
<keyword evidence="4 9" id="KW-0732">Signal</keyword>
<dbReference type="Pfam" id="PF01055">
    <property type="entry name" value="Glyco_hydro_31_2nd"/>
    <property type="match status" value="2"/>
</dbReference>
<evidence type="ECO:0000256" key="2">
    <source>
        <dbReference type="ARBA" id="ARBA00007806"/>
    </source>
</evidence>
<dbReference type="InterPro" id="IPR030458">
    <property type="entry name" value="Glyco_hydro_31_AS"/>
</dbReference>
<dbReference type="InterPro" id="IPR025887">
    <property type="entry name" value="Glyco_hydro_31_N_dom"/>
</dbReference>
<dbReference type="Pfam" id="PF13802">
    <property type="entry name" value="Gal_mutarotas_2"/>
    <property type="match status" value="2"/>
</dbReference>
<reference evidence="11 12" key="1">
    <citation type="submission" date="2024-01" db="EMBL/GenBank/DDBJ databases">
        <authorList>
            <person name="Waweru B."/>
        </authorList>
    </citation>
    <scope>NUCLEOTIDE SEQUENCE [LARGE SCALE GENOMIC DNA]</scope>
</reference>
<evidence type="ECO:0000256" key="3">
    <source>
        <dbReference type="ARBA" id="ARBA00012741"/>
    </source>
</evidence>
<accession>A0AAV1SXQ0</accession>
<comment type="caution">
    <text evidence="11">The sequence shown here is derived from an EMBL/GenBank/DDBJ whole genome shotgun (WGS) entry which is preliminary data.</text>
</comment>
<evidence type="ECO:0000256" key="1">
    <source>
        <dbReference type="ARBA" id="ARBA00001657"/>
    </source>
</evidence>
<evidence type="ECO:0000256" key="7">
    <source>
        <dbReference type="ARBA" id="ARBA00023295"/>
    </source>
</evidence>
<feature type="chain" id="PRO_5043886528" description="alpha-glucosidase" evidence="9">
    <location>
        <begin position="27"/>
        <end position="1731"/>
    </location>
</feature>
<dbReference type="FunFam" id="3.20.20.80:FF:000016">
    <property type="entry name" value="Maltase-glucoamylase, intestinal"/>
    <property type="match status" value="1"/>
</dbReference>
<evidence type="ECO:0000313" key="11">
    <source>
        <dbReference type="EMBL" id="CAK7357424.1"/>
    </source>
</evidence>
<evidence type="ECO:0000256" key="5">
    <source>
        <dbReference type="ARBA" id="ARBA00022801"/>
    </source>
</evidence>
<dbReference type="InterPro" id="IPR013780">
    <property type="entry name" value="Glyco_hydro_b"/>
</dbReference>
<dbReference type="PROSITE" id="PS50206">
    <property type="entry name" value="RHODANESE_3"/>
    <property type="match status" value="1"/>
</dbReference>
<dbReference type="EC" id="3.2.1.20" evidence="3"/>
<dbReference type="SUPFAM" id="SSF51011">
    <property type="entry name" value="Glycosyl hydrolase domain"/>
    <property type="match status" value="2"/>
</dbReference>
<dbReference type="InterPro" id="IPR030459">
    <property type="entry name" value="Glyco_hydro_31_CS"/>
</dbReference>
<keyword evidence="5" id="KW-0378">Hydrolase</keyword>
<protein>
    <recommendedName>
        <fullName evidence="3">alpha-glucosidase</fullName>
        <ecNumber evidence="3">3.2.1.20</ecNumber>
    </recommendedName>
    <alternativeName>
        <fullName evidence="8">Maltase</fullName>
    </alternativeName>
</protein>
<dbReference type="PROSITE" id="PS00129">
    <property type="entry name" value="GLYCOSYL_HYDROL_F31_1"/>
    <property type="match status" value="1"/>
</dbReference>